<dbReference type="Proteomes" id="UP001195769">
    <property type="component" value="Unassembled WGS sequence"/>
</dbReference>
<keyword evidence="2" id="KW-1185">Reference proteome</keyword>
<dbReference type="AlphaFoldDB" id="A0AAD4DZL9"/>
<evidence type="ECO:0000313" key="1">
    <source>
        <dbReference type="EMBL" id="KAG1895548.1"/>
    </source>
</evidence>
<dbReference type="GeneID" id="64666983"/>
<dbReference type="GO" id="GO:0032981">
    <property type="term" value="P:mitochondrial respiratory chain complex I assembly"/>
    <property type="evidence" value="ECO:0007669"/>
    <property type="project" value="InterPro"/>
</dbReference>
<dbReference type="GO" id="GO:0005739">
    <property type="term" value="C:mitochondrion"/>
    <property type="evidence" value="ECO:0007669"/>
    <property type="project" value="InterPro"/>
</dbReference>
<organism evidence="1 2">
    <name type="scientific">Suillus fuscotomentosus</name>
    <dbReference type="NCBI Taxonomy" id="1912939"/>
    <lineage>
        <taxon>Eukaryota</taxon>
        <taxon>Fungi</taxon>
        <taxon>Dikarya</taxon>
        <taxon>Basidiomycota</taxon>
        <taxon>Agaricomycotina</taxon>
        <taxon>Agaricomycetes</taxon>
        <taxon>Agaricomycetidae</taxon>
        <taxon>Boletales</taxon>
        <taxon>Suillineae</taxon>
        <taxon>Suillaceae</taxon>
        <taxon>Suillus</taxon>
    </lineage>
</organism>
<dbReference type="PANTHER" id="PTHR34561">
    <property type="entry name" value="NADH DEHYDROGENASE [UBIQUINONE] 1 ALPHA SUBCOMPLEX ASSEMBLY FACTOR 8"/>
    <property type="match status" value="1"/>
</dbReference>
<dbReference type="InterPro" id="IPR034595">
    <property type="entry name" value="NDUFAF8"/>
</dbReference>
<sequence>MQTAKTSTTPLRQLALHSTTTCSSHATIYGKCILAAYTDVRKDSCKQEFEKFGQCLREAVCLLVVIKKVSPDPVYFLR</sequence>
<accession>A0AAD4DZL9</accession>
<evidence type="ECO:0000313" key="2">
    <source>
        <dbReference type="Proteomes" id="UP001195769"/>
    </source>
</evidence>
<gene>
    <name evidence="1" type="ORF">F5891DRAFT_662427</name>
</gene>
<reference evidence="1" key="1">
    <citation type="journal article" date="2020" name="New Phytol.">
        <title>Comparative genomics reveals dynamic genome evolution in host specialist ectomycorrhizal fungi.</title>
        <authorList>
            <person name="Lofgren L.A."/>
            <person name="Nguyen N.H."/>
            <person name="Vilgalys R."/>
            <person name="Ruytinx J."/>
            <person name="Liao H.L."/>
            <person name="Branco S."/>
            <person name="Kuo A."/>
            <person name="LaButti K."/>
            <person name="Lipzen A."/>
            <person name="Andreopoulos W."/>
            <person name="Pangilinan J."/>
            <person name="Riley R."/>
            <person name="Hundley H."/>
            <person name="Na H."/>
            <person name="Barry K."/>
            <person name="Grigoriev I.V."/>
            <person name="Stajich J.E."/>
            <person name="Kennedy P.G."/>
        </authorList>
    </citation>
    <scope>NUCLEOTIDE SEQUENCE</scope>
    <source>
        <strain evidence="1">FC203</strain>
    </source>
</reference>
<dbReference type="RefSeq" id="XP_041221124.1">
    <property type="nucleotide sequence ID" value="XM_041372685.1"/>
</dbReference>
<name>A0AAD4DZL9_9AGAM</name>
<protein>
    <submittedName>
        <fullName evidence="1">Uncharacterized protein</fullName>
    </submittedName>
</protein>
<dbReference type="PANTHER" id="PTHR34561:SF1">
    <property type="entry name" value="NADH DEHYDROGENASE [UBIQUINONE] 1 ALPHA SUBCOMPLEX ASSEMBLY FACTOR 8"/>
    <property type="match status" value="1"/>
</dbReference>
<dbReference type="EMBL" id="JABBWK010000065">
    <property type="protein sequence ID" value="KAG1895548.1"/>
    <property type="molecule type" value="Genomic_DNA"/>
</dbReference>
<proteinExistence type="predicted"/>
<comment type="caution">
    <text evidence="1">The sequence shown here is derived from an EMBL/GenBank/DDBJ whole genome shotgun (WGS) entry which is preliminary data.</text>
</comment>